<organism evidence="6 7">
    <name type="scientific">Ancylostoma caninum</name>
    <name type="common">Dog hookworm</name>
    <dbReference type="NCBI Taxonomy" id="29170"/>
    <lineage>
        <taxon>Eukaryota</taxon>
        <taxon>Metazoa</taxon>
        <taxon>Ecdysozoa</taxon>
        <taxon>Nematoda</taxon>
        <taxon>Chromadorea</taxon>
        <taxon>Rhabditida</taxon>
        <taxon>Rhabditina</taxon>
        <taxon>Rhabditomorpha</taxon>
        <taxon>Strongyloidea</taxon>
        <taxon>Ancylostomatidae</taxon>
        <taxon>Ancylostomatinae</taxon>
        <taxon>Ancylostoma</taxon>
    </lineage>
</organism>
<dbReference type="Gene3D" id="1.10.565.10">
    <property type="entry name" value="Retinoid X Receptor"/>
    <property type="match status" value="1"/>
</dbReference>
<evidence type="ECO:0000256" key="3">
    <source>
        <dbReference type="ARBA" id="ARBA00023170"/>
    </source>
</evidence>
<keyword evidence="3" id="KW-0675">Receptor</keyword>
<keyword evidence="7" id="KW-1185">Reference proteome</keyword>
<feature type="domain" description="NR LBD" evidence="5">
    <location>
        <begin position="1"/>
        <end position="101"/>
    </location>
</feature>
<keyword evidence="2" id="KW-0804">Transcription</keyword>
<dbReference type="PANTHER" id="PTHR47519">
    <property type="entry name" value="NUCLEAR HORMONE RECEPTOR FAMILY MEMBER NHR-31-RELATED"/>
    <property type="match status" value="1"/>
</dbReference>
<name>A0A368GPM5_ANCCA</name>
<evidence type="ECO:0000259" key="5">
    <source>
        <dbReference type="PROSITE" id="PS51843"/>
    </source>
</evidence>
<dbReference type="InterPro" id="IPR035500">
    <property type="entry name" value="NHR-like_dom_sf"/>
</dbReference>
<evidence type="ECO:0000313" key="7">
    <source>
        <dbReference type="Proteomes" id="UP000252519"/>
    </source>
</evidence>
<dbReference type="AlphaFoldDB" id="A0A368GPM5"/>
<dbReference type="Proteomes" id="UP000252519">
    <property type="component" value="Unassembled WGS sequence"/>
</dbReference>
<evidence type="ECO:0000256" key="1">
    <source>
        <dbReference type="ARBA" id="ARBA00023015"/>
    </source>
</evidence>
<accession>A0A368GPM5</accession>
<keyword evidence="1" id="KW-0805">Transcription regulation</keyword>
<dbReference type="STRING" id="29170.A0A368GPM5"/>
<dbReference type="SUPFAM" id="SSF48508">
    <property type="entry name" value="Nuclear receptor ligand-binding domain"/>
    <property type="match status" value="1"/>
</dbReference>
<dbReference type="EMBL" id="JOJR01000081">
    <property type="protein sequence ID" value="RCN46333.1"/>
    <property type="molecule type" value="Genomic_DNA"/>
</dbReference>
<protein>
    <recommendedName>
        <fullName evidence="5">NR LBD domain-containing protein</fullName>
    </recommendedName>
</protein>
<feature type="compositionally biased region" description="Low complexity" evidence="4">
    <location>
        <begin position="210"/>
        <end position="221"/>
    </location>
</feature>
<dbReference type="InterPro" id="IPR000536">
    <property type="entry name" value="Nucl_hrmn_rcpt_lig-bd"/>
</dbReference>
<sequence>MREEEIVCVSAMIVLNPLARDLSTEAFEKILEMRNKIEDTLYMIVKEARFSQQPAVCFGHILLSLPIVTMLANAMCENLQFAQVFSNTGEIPLLTDLFGSASSDHHGVHRRGCFPVEPFSEEENTKEMESLSLSKEKPPGTMCDKQTQTERNAFVSKVRMKRPYSMTNPVDDEPQRFKLLQPPGNYTLTEMFDDLRCIGDSPISHDSPSTSLQPPTVQTVPQPLVSSSQTMVCAEYPQQVFPQPPPPYANKYAYPSMAPGGHYMLTRTYSNPTTLPTGPSNYPQVSQPISNQFTPYSCPQQTQYLSDWRDYNV</sequence>
<evidence type="ECO:0000256" key="2">
    <source>
        <dbReference type="ARBA" id="ARBA00023163"/>
    </source>
</evidence>
<comment type="caution">
    <text evidence="6">The sequence shown here is derived from an EMBL/GenBank/DDBJ whole genome shotgun (WGS) entry which is preliminary data.</text>
</comment>
<feature type="region of interest" description="Disordered" evidence="4">
    <location>
        <begin position="202"/>
        <end position="221"/>
    </location>
</feature>
<dbReference type="PANTHER" id="PTHR47519:SF3">
    <property type="entry name" value="NUCLEAR HORMONE RECEPTOR FAMILY MEMBER NHR-5"/>
    <property type="match status" value="1"/>
</dbReference>
<evidence type="ECO:0000313" key="6">
    <source>
        <dbReference type="EMBL" id="RCN46333.1"/>
    </source>
</evidence>
<dbReference type="OrthoDB" id="5838084at2759"/>
<gene>
    <name evidence="6" type="ORF">ANCCAN_07627</name>
</gene>
<dbReference type="InterPro" id="IPR052496">
    <property type="entry name" value="Orphan_Nuclear_Rcpt"/>
</dbReference>
<proteinExistence type="predicted"/>
<reference evidence="6 7" key="1">
    <citation type="submission" date="2014-10" db="EMBL/GenBank/DDBJ databases">
        <title>Draft genome of the hookworm Ancylostoma caninum.</title>
        <authorList>
            <person name="Mitreva M."/>
        </authorList>
    </citation>
    <scope>NUCLEOTIDE SEQUENCE [LARGE SCALE GENOMIC DNA]</scope>
    <source>
        <strain evidence="6 7">Baltimore</strain>
    </source>
</reference>
<dbReference type="PROSITE" id="PS51843">
    <property type="entry name" value="NR_LBD"/>
    <property type="match status" value="1"/>
</dbReference>
<evidence type="ECO:0000256" key="4">
    <source>
        <dbReference type="SAM" id="MobiDB-lite"/>
    </source>
</evidence>